<keyword evidence="3" id="KW-1185">Reference proteome</keyword>
<sequence>MPSADLLSPLPIEHMLLPPNYVPPPPALGFAGISSRQRRVESRILERLENGWGLDTAPVVITALNGLRMEPRFERGENTENMALFDATIIYLAAPPDLPSIRVGQIYLTFEPILVSPDILDPPPNELLPFYPHMADYEEVASEFSDTIPESENVLPQSASMLDTAPDSTAYDAIGHSHDQDNGPVLRQCVFSKLFRKIIQGWKFIKHKGKKQSQNQEDASMGSRLPPVAKYHFATAHNIQPPDIGRLITRKITKLRLIMTDETALLRVGDKITDAPYGLGTVFEIRDSAMEGLKKVLVWYQVDNSRAMTRELLIYLIPSRLVDMGEEPVRYSGETLVGYSALQKVTAVTFRCVQLGRKDTDPIKEAINPRASTDNLLDLSHQTYPKLLPRQEAPILPAAKPVVIKYVGFIQTKRNVAWILTNIEKKLEIGDRLDIVQGQGKIAPTTDRDFGIATFEYIYGFLGAYAIISLNVKSDGADILCWVDWKTLILPEEMKSYAQSQYLKFTYFSPANPAFGLEFMYLSTCTFLAFTSQNHTMEVLFILLLALVGLVLAYVLITQLVIRFGLRNFPSHSGQFHDTSSSPPSPIQFMHSEETYSEQEVTSDDEPAQLNENYVAQTTYPPTAHLKSFRSIPRHHPQHNHVVQHSTCNAHPEGSSFWV</sequence>
<keyword evidence="1" id="KW-0472">Membrane</keyword>
<keyword evidence="1" id="KW-1133">Transmembrane helix</keyword>
<protein>
    <submittedName>
        <fullName evidence="2">Uncharacterized protein</fullName>
    </submittedName>
</protein>
<feature type="transmembrane region" description="Helical" evidence="1">
    <location>
        <begin position="539"/>
        <end position="562"/>
    </location>
</feature>
<proteinExistence type="predicted"/>
<reference evidence="2" key="1">
    <citation type="submission" date="2018-04" db="EMBL/GenBank/DDBJ databases">
        <title>Whole genome sequencing of Hypsizygus marmoreus.</title>
        <authorList>
            <person name="Choi I.-G."/>
            <person name="Min B."/>
            <person name="Kim J.-G."/>
            <person name="Kim S."/>
            <person name="Oh Y.-L."/>
            <person name="Kong W.-S."/>
            <person name="Park H."/>
            <person name="Jeong J."/>
            <person name="Song E.-S."/>
        </authorList>
    </citation>
    <scope>NUCLEOTIDE SEQUENCE [LARGE SCALE GENOMIC DNA]</scope>
    <source>
        <strain evidence="2">51987-8</strain>
    </source>
</reference>
<evidence type="ECO:0000313" key="2">
    <source>
        <dbReference type="EMBL" id="RDB16193.1"/>
    </source>
</evidence>
<dbReference type="EMBL" id="LUEZ02000129">
    <property type="protein sequence ID" value="RDB16193.1"/>
    <property type="molecule type" value="Genomic_DNA"/>
</dbReference>
<dbReference type="AlphaFoldDB" id="A0A369J8X0"/>
<organism evidence="2 3">
    <name type="scientific">Hypsizygus marmoreus</name>
    <name type="common">White beech mushroom</name>
    <name type="synonym">Agaricus marmoreus</name>
    <dbReference type="NCBI Taxonomy" id="39966"/>
    <lineage>
        <taxon>Eukaryota</taxon>
        <taxon>Fungi</taxon>
        <taxon>Dikarya</taxon>
        <taxon>Basidiomycota</taxon>
        <taxon>Agaricomycotina</taxon>
        <taxon>Agaricomycetes</taxon>
        <taxon>Agaricomycetidae</taxon>
        <taxon>Agaricales</taxon>
        <taxon>Tricholomatineae</taxon>
        <taxon>Lyophyllaceae</taxon>
        <taxon>Hypsizygus</taxon>
    </lineage>
</organism>
<evidence type="ECO:0000313" key="3">
    <source>
        <dbReference type="Proteomes" id="UP000076154"/>
    </source>
</evidence>
<accession>A0A369J8X0</accession>
<dbReference type="InParanoid" id="A0A369J8X0"/>
<evidence type="ECO:0000256" key="1">
    <source>
        <dbReference type="SAM" id="Phobius"/>
    </source>
</evidence>
<keyword evidence="1" id="KW-0812">Transmembrane</keyword>
<dbReference type="Proteomes" id="UP000076154">
    <property type="component" value="Unassembled WGS sequence"/>
</dbReference>
<comment type="caution">
    <text evidence="2">The sequence shown here is derived from an EMBL/GenBank/DDBJ whole genome shotgun (WGS) entry which is preliminary data.</text>
</comment>
<gene>
    <name evidence="2" type="ORF">Hypma_003103</name>
</gene>
<name>A0A369J8X0_HYPMA</name>